<reference evidence="3" key="1">
    <citation type="submission" date="2015-06" db="EMBL/GenBank/DDBJ databases">
        <title>Expansion of signal transduction pathways in fungi by whole-genome duplication.</title>
        <authorList>
            <consortium name="DOE Joint Genome Institute"/>
            <person name="Corrochano L.M."/>
            <person name="Kuo A."/>
            <person name="Marcet-Houben M."/>
            <person name="Polaino S."/>
            <person name="Salamov A."/>
            <person name="Villalobos J.M."/>
            <person name="Alvarez M.I."/>
            <person name="Avalos J."/>
            <person name="Benito E.P."/>
            <person name="Benoit I."/>
            <person name="Burger G."/>
            <person name="Camino L.P."/>
            <person name="Canovas D."/>
            <person name="Cerda-Olmedo E."/>
            <person name="Cheng J.-F."/>
            <person name="Dominguez A."/>
            <person name="Elias M."/>
            <person name="Eslava A.P."/>
            <person name="Glaser F."/>
            <person name="Grimwood J."/>
            <person name="Gutierrez G."/>
            <person name="Heitman J."/>
            <person name="Henrissat B."/>
            <person name="Iturriaga E.A."/>
            <person name="Lang B.F."/>
            <person name="Lavin J.L."/>
            <person name="Lee S."/>
            <person name="Li W."/>
            <person name="Lindquist E."/>
            <person name="Lopez-Garcia S."/>
            <person name="Luque E.M."/>
            <person name="Marcos A.T."/>
            <person name="Martin J."/>
            <person name="McCluskey K."/>
            <person name="Medina H.R."/>
            <person name="Miralles-Duran A."/>
            <person name="Miyazaki A."/>
            <person name="Munoz-Torres E."/>
            <person name="Oguiza J.A."/>
            <person name="Ohm R."/>
            <person name="Olmedo M."/>
            <person name="Orejas M."/>
            <person name="Ortiz-Castellanos L."/>
            <person name="Pisabarro A.G."/>
            <person name="Rodriguez-Romero J."/>
            <person name="Ruiz-Herrera J."/>
            <person name="Ruiz-Vazquez R."/>
            <person name="Sanz C."/>
            <person name="Schackwitz W."/>
            <person name="Schmutz J."/>
            <person name="Shahriari M."/>
            <person name="Shelest E."/>
            <person name="Silva-Franco F."/>
            <person name="Soanes D."/>
            <person name="Syed K."/>
            <person name="Tagua V.G."/>
            <person name="Talbot N.J."/>
            <person name="Thon M."/>
            <person name="De vries R.P."/>
            <person name="Wiebenga A."/>
            <person name="Yadav J.S."/>
            <person name="Braun E.L."/>
            <person name="Baker S."/>
            <person name="Garre V."/>
            <person name="Horwitz B."/>
            <person name="Torres-Martinez S."/>
            <person name="Idnurm A."/>
            <person name="Herrera-Estrella A."/>
            <person name="Gabaldon T."/>
            <person name="Grigoriev I.V."/>
        </authorList>
    </citation>
    <scope>NUCLEOTIDE SEQUENCE [LARGE SCALE GENOMIC DNA]</scope>
    <source>
        <strain evidence="3">NRRL 1555(-)</strain>
    </source>
</reference>
<name>A0A162N2Z7_PHYB8</name>
<gene>
    <name evidence="2" type="ORF">PHYBLDRAFT_153594</name>
</gene>
<evidence type="ECO:0000256" key="1">
    <source>
        <dbReference type="SAM" id="MobiDB-lite"/>
    </source>
</evidence>
<accession>A0A162N2Z7</accession>
<evidence type="ECO:0000313" key="2">
    <source>
        <dbReference type="EMBL" id="OAD65344.1"/>
    </source>
</evidence>
<dbReference type="VEuPathDB" id="FungiDB:PHYBLDRAFT_153594"/>
<evidence type="ECO:0008006" key="4">
    <source>
        <dbReference type="Google" id="ProtNLM"/>
    </source>
</evidence>
<feature type="compositionally biased region" description="Low complexity" evidence="1">
    <location>
        <begin position="102"/>
        <end position="116"/>
    </location>
</feature>
<dbReference type="Proteomes" id="UP000077315">
    <property type="component" value="Unassembled WGS sequence"/>
</dbReference>
<dbReference type="GeneID" id="28994106"/>
<proteinExistence type="predicted"/>
<evidence type="ECO:0000313" key="3">
    <source>
        <dbReference type="Proteomes" id="UP000077315"/>
    </source>
</evidence>
<dbReference type="EMBL" id="KV441029">
    <property type="protein sequence ID" value="OAD65344.1"/>
    <property type="molecule type" value="Genomic_DNA"/>
</dbReference>
<dbReference type="InParanoid" id="A0A162N2Z7"/>
<dbReference type="AlphaFoldDB" id="A0A162N2Z7"/>
<organism evidence="2 3">
    <name type="scientific">Phycomyces blakesleeanus (strain ATCC 8743b / DSM 1359 / FGSC 10004 / NBRC 33097 / NRRL 1555)</name>
    <dbReference type="NCBI Taxonomy" id="763407"/>
    <lineage>
        <taxon>Eukaryota</taxon>
        <taxon>Fungi</taxon>
        <taxon>Fungi incertae sedis</taxon>
        <taxon>Mucoromycota</taxon>
        <taxon>Mucoromycotina</taxon>
        <taxon>Mucoromycetes</taxon>
        <taxon>Mucorales</taxon>
        <taxon>Phycomycetaceae</taxon>
        <taxon>Phycomyces</taxon>
    </lineage>
</organism>
<keyword evidence="3" id="KW-1185">Reference proteome</keyword>
<sequence length="338" mass="39156">MSTISELYNKKCLYVGCSQNNLGYSFVVRRTAQRHNKRARLNVIRCERDMFIQRNMMEVNDKSILTHQLRALKELYTQTYSSVWEVASMSDTEDVYITNDAISNGDNDDSGSNSNEISEEKSEEDIIELDNNELNDPFATSDMPKNPVHRFIATFVFMFASQYVVDKGTIVLIKFINRLLTIYKQNFQLPLSLPGLQCMTDFSVITKSIKKFVVCQDCHKVYKENVSVLSHCDFVKLAEDGRYDVCIYNGAMWKELKNKDGMQFTKESPGVIYLIVNNLPCNERYKPENMLLVELMLGLKEPKDKEIKHYLRLMVDDLMRFYKGLEIPTFECPGSVYV</sequence>
<protein>
    <recommendedName>
        <fullName evidence="4">C2H2-type zinc finger transcription factor</fullName>
    </recommendedName>
</protein>
<feature type="region of interest" description="Disordered" evidence="1">
    <location>
        <begin position="100"/>
        <end position="125"/>
    </location>
</feature>
<dbReference type="RefSeq" id="XP_018283384.1">
    <property type="nucleotide sequence ID" value="XM_018433200.1"/>
</dbReference>